<dbReference type="InterPro" id="IPR001611">
    <property type="entry name" value="Leu-rich_rpt"/>
</dbReference>
<reference evidence="2 3" key="1">
    <citation type="journal article" date="2022" name="Nat. Ecol. Evol.">
        <title>A masculinizing supergene underlies an exaggerated male reproductive morph in a spider.</title>
        <authorList>
            <person name="Hendrickx F."/>
            <person name="De Corte Z."/>
            <person name="Sonet G."/>
            <person name="Van Belleghem S.M."/>
            <person name="Kostlbacher S."/>
            <person name="Vangestel C."/>
        </authorList>
    </citation>
    <scope>NUCLEOTIDE SEQUENCE [LARGE SCALE GENOMIC DNA]</scope>
    <source>
        <strain evidence="2">W744_W776</strain>
    </source>
</reference>
<dbReference type="AlphaFoldDB" id="A0AAV6U7Z6"/>
<dbReference type="PANTHER" id="PTHR24114">
    <property type="entry name" value="LEUCINE RICH REPEAT FAMILY PROTEIN"/>
    <property type="match status" value="1"/>
</dbReference>
<dbReference type="SUPFAM" id="SSF52047">
    <property type="entry name" value="RNI-like"/>
    <property type="match status" value="1"/>
</dbReference>
<dbReference type="SMART" id="SM00368">
    <property type="entry name" value="LRR_RI"/>
    <property type="match status" value="6"/>
</dbReference>
<feature type="region of interest" description="Disordered" evidence="1">
    <location>
        <begin position="1"/>
        <end position="66"/>
    </location>
</feature>
<evidence type="ECO:0000256" key="1">
    <source>
        <dbReference type="SAM" id="MobiDB-lite"/>
    </source>
</evidence>
<dbReference type="InterPro" id="IPR052394">
    <property type="entry name" value="LRR-containing"/>
</dbReference>
<dbReference type="InterPro" id="IPR032675">
    <property type="entry name" value="LRR_dom_sf"/>
</dbReference>
<accession>A0AAV6U7Z6</accession>
<dbReference type="EMBL" id="JAFNEN010000605">
    <property type="protein sequence ID" value="KAG8179735.1"/>
    <property type="molecule type" value="Genomic_DNA"/>
</dbReference>
<keyword evidence="3" id="KW-1185">Reference proteome</keyword>
<comment type="caution">
    <text evidence="2">The sequence shown here is derived from an EMBL/GenBank/DDBJ whole genome shotgun (WGS) entry which is preliminary data.</text>
</comment>
<dbReference type="PANTHER" id="PTHR24114:SF2">
    <property type="entry name" value="F-BOX DOMAIN-CONTAINING PROTEIN-RELATED"/>
    <property type="match status" value="1"/>
</dbReference>
<evidence type="ECO:0000313" key="3">
    <source>
        <dbReference type="Proteomes" id="UP000827092"/>
    </source>
</evidence>
<dbReference type="Proteomes" id="UP000827092">
    <property type="component" value="Unassembled WGS sequence"/>
</dbReference>
<organism evidence="2 3">
    <name type="scientific">Oedothorax gibbosus</name>
    <dbReference type="NCBI Taxonomy" id="931172"/>
    <lineage>
        <taxon>Eukaryota</taxon>
        <taxon>Metazoa</taxon>
        <taxon>Ecdysozoa</taxon>
        <taxon>Arthropoda</taxon>
        <taxon>Chelicerata</taxon>
        <taxon>Arachnida</taxon>
        <taxon>Araneae</taxon>
        <taxon>Araneomorphae</taxon>
        <taxon>Entelegynae</taxon>
        <taxon>Araneoidea</taxon>
        <taxon>Linyphiidae</taxon>
        <taxon>Erigoninae</taxon>
        <taxon>Oedothorax</taxon>
    </lineage>
</organism>
<proteinExistence type="predicted"/>
<dbReference type="Gene3D" id="3.80.10.10">
    <property type="entry name" value="Ribonuclease Inhibitor"/>
    <property type="match status" value="1"/>
</dbReference>
<dbReference type="Pfam" id="PF13516">
    <property type="entry name" value="LRR_6"/>
    <property type="match status" value="4"/>
</dbReference>
<sequence length="509" mass="56984">MSSDDDKISEGTTSSSDSTTSETTGTTITDTNTSSPGDTSDTSSTDTDTSTSDDDSDSGKQDLTNEDLNIGRHIRVEDSHWGLSTVPSLKDIVIAGCVKNVKGSELKSLMDNATAEQKKKILDILPLDIPLKYTLACLGTGKYWERQCLEKWPPSSIWRYGDDWKTMFVELTVETYIGNFVPGMGDIEQLKEFLSSFKEYNHRLRITRLKKRNEDSLKVDLESENFDDVLDDYLARSEFPSMLLDFETVFECLSEIKDLSLSSTPLCVESDSFNLSIADFNSLLRGLKKLPKLGKFRCSNGTFSNEQITIFICLFIDFKFLHELNLSCNLIDDKTCDYIGRLLMSSCPLETLILKHNRISDDGAVSLATGLSMNLKLKKLDLSMNYIEDTGVKFISEVLAKSSVLEHLDVSRNKFRVRGGMALADMLLFSKSIRSLDISKNNIGKECGRKLKESIQANKNILNLNINFCNLSPDDEDAIHQALKSNLSVVNYGDYTKDQRNRAAALFVL</sequence>
<protein>
    <submittedName>
        <fullName evidence="2">Uncharacterized protein</fullName>
    </submittedName>
</protein>
<name>A0AAV6U7Z6_9ARAC</name>
<feature type="compositionally biased region" description="Low complexity" evidence="1">
    <location>
        <begin position="10"/>
        <end position="50"/>
    </location>
</feature>
<evidence type="ECO:0000313" key="2">
    <source>
        <dbReference type="EMBL" id="KAG8179735.1"/>
    </source>
</evidence>
<gene>
    <name evidence="2" type="ORF">JTE90_025068</name>
</gene>